<feature type="domain" description="Htaa" evidence="2">
    <location>
        <begin position="13"/>
        <end position="164"/>
    </location>
</feature>
<organism evidence="3 4">
    <name type="scientific">Demequina litorisediminis</name>
    <dbReference type="NCBI Taxonomy" id="1849022"/>
    <lineage>
        <taxon>Bacteria</taxon>
        <taxon>Bacillati</taxon>
        <taxon>Actinomycetota</taxon>
        <taxon>Actinomycetes</taxon>
        <taxon>Micrococcales</taxon>
        <taxon>Demequinaceae</taxon>
        <taxon>Demequina</taxon>
    </lineage>
</organism>
<feature type="compositionally biased region" description="Pro residues" evidence="1">
    <location>
        <begin position="419"/>
        <end position="431"/>
    </location>
</feature>
<proteinExistence type="predicted"/>
<feature type="compositionally biased region" description="Polar residues" evidence="1">
    <location>
        <begin position="393"/>
        <end position="408"/>
    </location>
</feature>
<dbReference type="RefSeq" id="WP_284328820.1">
    <property type="nucleotide sequence ID" value="NZ_BSUN01000001.1"/>
</dbReference>
<reference evidence="4" key="1">
    <citation type="journal article" date="2019" name="Int. J. Syst. Evol. Microbiol.">
        <title>The Global Catalogue of Microorganisms (GCM) 10K type strain sequencing project: providing services to taxonomists for standard genome sequencing and annotation.</title>
        <authorList>
            <consortium name="The Broad Institute Genomics Platform"/>
            <consortium name="The Broad Institute Genome Sequencing Center for Infectious Disease"/>
            <person name="Wu L."/>
            <person name="Ma J."/>
        </authorList>
    </citation>
    <scope>NUCLEOTIDE SEQUENCE [LARGE SCALE GENOMIC DNA]</scope>
    <source>
        <strain evidence="4">NBRC 112299</strain>
    </source>
</reference>
<evidence type="ECO:0000256" key="1">
    <source>
        <dbReference type="SAM" id="MobiDB-lite"/>
    </source>
</evidence>
<dbReference type="InterPro" id="IPR007331">
    <property type="entry name" value="Htaa"/>
</dbReference>
<feature type="region of interest" description="Disordered" evidence="1">
    <location>
        <begin position="383"/>
        <end position="431"/>
    </location>
</feature>
<dbReference type="Gene3D" id="2.60.40.230">
    <property type="entry name" value="Neocarzinostatin-like"/>
    <property type="match status" value="2"/>
</dbReference>
<keyword evidence="4" id="KW-1185">Reference proteome</keyword>
<comment type="caution">
    <text evidence="3">The sequence shown here is derived from an EMBL/GenBank/DDBJ whole genome shotgun (WGS) entry which is preliminary data.</text>
</comment>
<name>A0ABQ6IGL4_9MICO</name>
<accession>A0ABQ6IGL4</accession>
<dbReference type="EMBL" id="BSUN01000001">
    <property type="protein sequence ID" value="GMA36889.1"/>
    <property type="molecule type" value="Genomic_DNA"/>
</dbReference>
<gene>
    <name evidence="3" type="ORF">GCM10025876_30930</name>
</gene>
<sequence length="431" mass="43947">MAPAAVAAEAPSGALTWGVHANWRNYVATAQYPGAGGSITGDGATVDAAGIATFPLASADVDETGAGTLTYSGSVRYLKEAHTIDITFSDFIVAVAADGSGTISAVVSPGGNSAHQVIGTFDGSGSRTEADGVFTVTTPTKGGAGLAAATGNYEGIAIDPATFTYPAPVVVEPTPEPSVTSTEEPSTEPTPEPSVTSTEEPSTEPEPAAPAVKVSKTDDLDPEGETVTVTGSGFLPADDGTTTLPNYYPAPLGGAFAGAYVVFGKFADTWKPSEGASRDARTGNVTYWAISRADYDAMTDTTGYLPIETDGTFTVDITVSDFAPDATGNYGIYTYSGSGAKNADFETYTPVTFTEDEPEPVTPTVTVSKTEDLDGEGETVTITGTGFLPAEDGSTNGTRPRWQASSQAPTSHSESTPTPGSPPRTPPQAPA</sequence>
<feature type="region of interest" description="Disordered" evidence="1">
    <location>
        <begin position="168"/>
        <end position="235"/>
    </location>
</feature>
<feature type="compositionally biased region" description="Low complexity" evidence="1">
    <location>
        <begin position="168"/>
        <end position="212"/>
    </location>
</feature>
<dbReference type="Pfam" id="PF04213">
    <property type="entry name" value="HtaA"/>
    <property type="match status" value="1"/>
</dbReference>
<feature type="compositionally biased region" description="Low complexity" evidence="1">
    <location>
        <begin position="409"/>
        <end position="418"/>
    </location>
</feature>
<dbReference type="Proteomes" id="UP001157125">
    <property type="component" value="Unassembled WGS sequence"/>
</dbReference>
<evidence type="ECO:0000313" key="3">
    <source>
        <dbReference type="EMBL" id="GMA36889.1"/>
    </source>
</evidence>
<evidence type="ECO:0000313" key="4">
    <source>
        <dbReference type="Proteomes" id="UP001157125"/>
    </source>
</evidence>
<protein>
    <recommendedName>
        <fullName evidence="2">Htaa domain-containing protein</fullName>
    </recommendedName>
</protein>
<evidence type="ECO:0000259" key="2">
    <source>
        <dbReference type="Pfam" id="PF04213"/>
    </source>
</evidence>